<dbReference type="AlphaFoldDB" id="A0A7J3T8V3"/>
<dbReference type="Proteomes" id="UP000886130">
    <property type="component" value="Unassembled WGS sequence"/>
</dbReference>
<dbReference type="EMBL" id="DRTM01000080">
    <property type="protein sequence ID" value="HHE75695.1"/>
    <property type="molecule type" value="Genomic_DNA"/>
</dbReference>
<gene>
    <name evidence="2" type="ORF">ENL31_01030</name>
</gene>
<dbReference type="PANTHER" id="PTHR32114">
    <property type="entry name" value="ABC TRANSPORTER ABCH.3"/>
    <property type="match status" value="1"/>
</dbReference>
<dbReference type="PANTHER" id="PTHR32114:SF2">
    <property type="entry name" value="ABC TRANSPORTER ABCH.3"/>
    <property type="match status" value="1"/>
</dbReference>
<comment type="caution">
    <text evidence="2">The sequence shown here is derived from an EMBL/GenBank/DDBJ whole genome shotgun (WGS) entry which is preliminary data.</text>
</comment>
<dbReference type="Gene3D" id="3.40.50.300">
    <property type="entry name" value="P-loop containing nucleotide triphosphate hydrolases"/>
    <property type="match status" value="1"/>
</dbReference>
<evidence type="ECO:0000313" key="2">
    <source>
        <dbReference type="EMBL" id="HHE75695.1"/>
    </source>
</evidence>
<feature type="non-terminal residue" evidence="2">
    <location>
        <position position="1"/>
    </location>
</feature>
<sequence length="181" mass="21419">EEYIQRLTDDISLLEKLQKLQEWLDKKFKSALEEIENKRMIMINEEFRVLFESWFHELLGEGDYEATIDEYFEPRIRYEKYDMPISSLSGGERTSVALAYRLSLNTMVKRTLGLESNILILDEPTDGFSKDQLYKLKDVFNKMDTDQIIIVTHEKELINIADRVYHVEKVNGESRITVRNT</sequence>
<keyword evidence="1" id="KW-0175">Coiled coil</keyword>
<protein>
    <submittedName>
        <fullName evidence="2">Chromosome segregation protein SMC</fullName>
    </submittedName>
</protein>
<proteinExistence type="predicted"/>
<dbReference type="SUPFAM" id="SSF52540">
    <property type="entry name" value="P-loop containing nucleoside triphosphate hydrolases"/>
    <property type="match status" value="1"/>
</dbReference>
<dbReference type="InterPro" id="IPR027417">
    <property type="entry name" value="P-loop_NTPase"/>
</dbReference>
<organism evidence="2">
    <name type="scientific">Candidatus Aciduliprofundum boonei</name>
    <dbReference type="NCBI Taxonomy" id="379547"/>
    <lineage>
        <taxon>Archaea</taxon>
        <taxon>Methanobacteriati</taxon>
        <taxon>Thermoplasmatota</taxon>
        <taxon>DHVE2 group</taxon>
        <taxon>Candidatus Aciduliprofundum</taxon>
    </lineage>
</organism>
<evidence type="ECO:0000256" key="1">
    <source>
        <dbReference type="ARBA" id="ARBA00023054"/>
    </source>
</evidence>
<reference evidence="2" key="1">
    <citation type="journal article" date="2020" name="mSystems">
        <title>Genome- and Community-Level Interaction Insights into Carbon Utilization and Element Cycling Functions of Hydrothermarchaeota in Hydrothermal Sediment.</title>
        <authorList>
            <person name="Zhou Z."/>
            <person name="Liu Y."/>
            <person name="Xu W."/>
            <person name="Pan J."/>
            <person name="Luo Z.H."/>
            <person name="Li M."/>
        </authorList>
    </citation>
    <scope>NUCLEOTIDE SEQUENCE [LARGE SCALE GENOMIC DNA]</scope>
    <source>
        <strain evidence="2">HyVt-85</strain>
    </source>
</reference>
<accession>A0A7J3T8V3</accession>
<name>A0A7J3T8V3_9ARCH</name>